<protein>
    <submittedName>
        <fullName evidence="1">Uncharacterized protein</fullName>
    </submittedName>
</protein>
<accession>A0AA86T949</accession>
<dbReference type="EMBL" id="OY731407">
    <property type="protein sequence ID" value="CAJ1976365.1"/>
    <property type="molecule type" value="Genomic_DNA"/>
</dbReference>
<dbReference type="Proteomes" id="UP001189624">
    <property type="component" value="Chromosome 10"/>
</dbReference>
<proteinExistence type="predicted"/>
<gene>
    <name evidence="1" type="ORF">AYBTSS11_LOCUS28502</name>
</gene>
<organism evidence="1 2">
    <name type="scientific">Sphenostylis stenocarpa</name>
    <dbReference type="NCBI Taxonomy" id="92480"/>
    <lineage>
        <taxon>Eukaryota</taxon>
        <taxon>Viridiplantae</taxon>
        <taxon>Streptophyta</taxon>
        <taxon>Embryophyta</taxon>
        <taxon>Tracheophyta</taxon>
        <taxon>Spermatophyta</taxon>
        <taxon>Magnoliopsida</taxon>
        <taxon>eudicotyledons</taxon>
        <taxon>Gunneridae</taxon>
        <taxon>Pentapetalae</taxon>
        <taxon>rosids</taxon>
        <taxon>fabids</taxon>
        <taxon>Fabales</taxon>
        <taxon>Fabaceae</taxon>
        <taxon>Papilionoideae</taxon>
        <taxon>50 kb inversion clade</taxon>
        <taxon>NPAAA clade</taxon>
        <taxon>indigoferoid/millettioid clade</taxon>
        <taxon>Phaseoleae</taxon>
        <taxon>Sphenostylis</taxon>
    </lineage>
</organism>
<keyword evidence="2" id="KW-1185">Reference proteome</keyword>
<dbReference type="AlphaFoldDB" id="A0AA86T949"/>
<dbReference type="Gramene" id="rna-AYBTSS11_LOCUS28502">
    <property type="protein sequence ID" value="CAJ1976365.1"/>
    <property type="gene ID" value="gene-AYBTSS11_LOCUS28502"/>
</dbReference>
<reference evidence="1" key="1">
    <citation type="submission" date="2023-10" db="EMBL/GenBank/DDBJ databases">
        <authorList>
            <person name="Domelevo Entfellner J.-B."/>
        </authorList>
    </citation>
    <scope>NUCLEOTIDE SEQUENCE</scope>
</reference>
<name>A0AA86T949_9FABA</name>
<sequence length="134" mass="15125">MIFVIPTQFVGLGLFQRRVSNFASHVQTFFHPDVESSYNLHTLSYVLTVDGLFLLAFITLLNGANPDSGFSYLTGKLGMTLFNAAGLELTENALIREVFKLETQIPFYVLKQITGVNHKEIQSDALRVWPWVQT</sequence>
<evidence type="ECO:0000313" key="2">
    <source>
        <dbReference type="Proteomes" id="UP001189624"/>
    </source>
</evidence>
<dbReference type="InterPro" id="IPR004158">
    <property type="entry name" value="DUF247_pln"/>
</dbReference>
<evidence type="ECO:0000313" key="1">
    <source>
        <dbReference type="EMBL" id="CAJ1976365.1"/>
    </source>
</evidence>
<dbReference type="Pfam" id="PF03140">
    <property type="entry name" value="DUF247"/>
    <property type="match status" value="1"/>
</dbReference>